<feature type="region of interest" description="Disordered" evidence="1">
    <location>
        <begin position="1"/>
        <end position="22"/>
    </location>
</feature>
<organism evidence="3 4">
    <name type="scientific">Tripterygium wilfordii</name>
    <name type="common">Thunder God vine</name>
    <dbReference type="NCBI Taxonomy" id="458696"/>
    <lineage>
        <taxon>Eukaryota</taxon>
        <taxon>Viridiplantae</taxon>
        <taxon>Streptophyta</taxon>
        <taxon>Embryophyta</taxon>
        <taxon>Tracheophyta</taxon>
        <taxon>Spermatophyta</taxon>
        <taxon>Magnoliopsida</taxon>
        <taxon>eudicotyledons</taxon>
        <taxon>Gunneridae</taxon>
        <taxon>Pentapetalae</taxon>
        <taxon>rosids</taxon>
        <taxon>fabids</taxon>
        <taxon>Celastrales</taxon>
        <taxon>Celastraceae</taxon>
        <taxon>Tripterygium</taxon>
    </lineage>
</organism>
<dbReference type="InterPro" id="IPR045177">
    <property type="entry name" value="FDM1-5/IDN2"/>
</dbReference>
<evidence type="ECO:0000259" key="2">
    <source>
        <dbReference type="Pfam" id="PF03469"/>
    </source>
</evidence>
<reference evidence="3 4" key="1">
    <citation type="journal article" date="2020" name="Nat. Commun.">
        <title>Genome of Tripterygium wilfordii and identification of cytochrome P450 involved in triptolide biosynthesis.</title>
        <authorList>
            <person name="Tu L."/>
            <person name="Su P."/>
            <person name="Zhang Z."/>
            <person name="Gao L."/>
            <person name="Wang J."/>
            <person name="Hu T."/>
            <person name="Zhou J."/>
            <person name="Zhang Y."/>
            <person name="Zhao Y."/>
            <person name="Liu Y."/>
            <person name="Song Y."/>
            <person name="Tong Y."/>
            <person name="Lu Y."/>
            <person name="Yang J."/>
            <person name="Xu C."/>
            <person name="Jia M."/>
            <person name="Peters R.J."/>
            <person name="Huang L."/>
            <person name="Gao W."/>
        </authorList>
    </citation>
    <scope>NUCLEOTIDE SEQUENCE [LARGE SCALE GENOMIC DNA]</scope>
    <source>
        <strain evidence="4">cv. XIE 37</strain>
        <tissue evidence="3">Leaf</tissue>
    </source>
</reference>
<dbReference type="AlphaFoldDB" id="A0A7J7CIE2"/>
<gene>
    <name evidence="3" type="ORF">HS088_TW16G00266</name>
</gene>
<accession>A0A7J7CIE2</accession>
<dbReference type="InParanoid" id="A0A7J7CIE2"/>
<feature type="domain" description="Factor of DNA methylation 1-5/IDN2" evidence="2">
    <location>
        <begin position="1"/>
        <end position="129"/>
    </location>
</feature>
<name>A0A7J7CIE2_TRIWF</name>
<dbReference type="GO" id="GO:0080188">
    <property type="term" value="P:gene silencing by siRNA-directed DNA methylation"/>
    <property type="evidence" value="ECO:0007669"/>
    <property type="project" value="InterPro"/>
</dbReference>
<evidence type="ECO:0000313" key="4">
    <source>
        <dbReference type="Proteomes" id="UP000593562"/>
    </source>
</evidence>
<sequence>MGELNSKPFHEAMKRKYDPEEAEDRASELCTLWEEYLKDPDWHPFRVITVGEKTERIIDKEDEKLKSLKKEFGDEVYNAVTTALTEIVEYNPSGNYITSELWNFKDGRRATLPEGVLFILKLWDLQKRKRGM</sequence>
<keyword evidence="4" id="KW-1185">Reference proteome</keyword>
<protein>
    <submittedName>
        <fullName evidence="3">Protein INVOLVED IN DE NOVO 2</fullName>
    </submittedName>
</protein>
<feature type="compositionally biased region" description="Basic and acidic residues" evidence="1">
    <location>
        <begin position="8"/>
        <end position="22"/>
    </location>
</feature>
<evidence type="ECO:0000313" key="3">
    <source>
        <dbReference type="EMBL" id="KAF5733825.1"/>
    </source>
</evidence>
<dbReference type="PANTHER" id="PTHR21596:SF65">
    <property type="entry name" value="PROTEIN INVOLVED IN DE NOVO 2-RELATED"/>
    <property type="match status" value="1"/>
</dbReference>
<proteinExistence type="predicted"/>
<dbReference type="Pfam" id="PF03469">
    <property type="entry name" value="XH"/>
    <property type="match status" value="1"/>
</dbReference>
<evidence type="ECO:0000256" key="1">
    <source>
        <dbReference type="SAM" id="MobiDB-lite"/>
    </source>
</evidence>
<dbReference type="EMBL" id="JAAARO010000016">
    <property type="protein sequence ID" value="KAF5733825.1"/>
    <property type="molecule type" value="Genomic_DNA"/>
</dbReference>
<comment type="caution">
    <text evidence="3">The sequence shown here is derived from an EMBL/GenBank/DDBJ whole genome shotgun (WGS) entry which is preliminary data.</text>
</comment>
<dbReference type="InterPro" id="IPR005379">
    <property type="entry name" value="FDM1-5/IDN2_XH"/>
</dbReference>
<dbReference type="PANTHER" id="PTHR21596">
    <property type="entry name" value="RIBONUCLEASE P SUBUNIT P38"/>
    <property type="match status" value="1"/>
</dbReference>
<dbReference type="Proteomes" id="UP000593562">
    <property type="component" value="Unassembled WGS sequence"/>
</dbReference>